<protein>
    <submittedName>
        <fullName evidence="2">Uncharacterized protein</fullName>
    </submittedName>
</protein>
<organism evidence="2 3">
    <name type="scientific">Brassica napus</name>
    <name type="common">Rape</name>
    <dbReference type="NCBI Taxonomy" id="3708"/>
    <lineage>
        <taxon>Eukaryota</taxon>
        <taxon>Viridiplantae</taxon>
        <taxon>Streptophyta</taxon>
        <taxon>Embryophyta</taxon>
        <taxon>Tracheophyta</taxon>
        <taxon>Spermatophyta</taxon>
        <taxon>Magnoliopsida</taxon>
        <taxon>eudicotyledons</taxon>
        <taxon>Gunneridae</taxon>
        <taxon>Pentapetalae</taxon>
        <taxon>rosids</taxon>
        <taxon>malvids</taxon>
        <taxon>Brassicales</taxon>
        <taxon>Brassicaceae</taxon>
        <taxon>Brassiceae</taxon>
        <taxon>Brassica</taxon>
    </lineage>
</organism>
<name>A0ABQ7XLR0_BRANA</name>
<sequence>MEEAVNVSLGNLLSYPFVRAEVVKNTLAIRGAHYNFAHLRREEKIRFGDENAVDGETGNIVVRDDDRVSGEESREARERLQETEIGEGETLRNDVISDGETTTVGGG</sequence>
<dbReference type="SUPFAM" id="SSF53056">
    <property type="entry name" value="beta-carbonic anhydrase, cab"/>
    <property type="match status" value="1"/>
</dbReference>
<feature type="region of interest" description="Disordered" evidence="1">
    <location>
        <begin position="66"/>
        <end position="107"/>
    </location>
</feature>
<evidence type="ECO:0000313" key="3">
    <source>
        <dbReference type="Proteomes" id="UP000824890"/>
    </source>
</evidence>
<gene>
    <name evidence="2" type="ORF">HID58_084309</name>
</gene>
<evidence type="ECO:0000256" key="1">
    <source>
        <dbReference type="SAM" id="MobiDB-lite"/>
    </source>
</evidence>
<comment type="caution">
    <text evidence="2">The sequence shown here is derived from an EMBL/GenBank/DDBJ whole genome shotgun (WGS) entry which is preliminary data.</text>
</comment>
<dbReference type="Proteomes" id="UP000824890">
    <property type="component" value="Unassembled WGS sequence"/>
</dbReference>
<dbReference type="EMBL" id="JAGKQM010000019">
    <property type="protein sequence ID" value="KAH0856048.1"/>
    <property type="molecule type" value="Genomic_DNA"/>
</dbReference>
<reference evidence="2 3" key="1">
    <citation type="submission" date="2021-05" db="EMBL/GenBank/DDBJ databases">
        <title>Genome Assembly of Synthetic Allotetraploid Brassica napus Reveals Homoeologous Exchanges between Subgenomes.</title>
        <authorList>
            <person name="Davis J.T."/>
        </authorList>
    </citation>
    <scope>NUCLEOTIDE SEQUENCE [LARGE SCALE GENOMIC DNA]</scope>
    <source>
        <strain evidence="3">cv. Da-Ae</strain>
        <tissue evidence="2">Seedling</tissue>
    </source>
</reference>
<dbReference type="InterPro" id="IPR036874">
    <property type="entry name" value="Carbonic_anhydrase_sf"/>
</dbReference>
<evidence type="ECO:0000313" key="2">
    <source>
        <dbReference type="EMBL" id="KAH0856048.1"/>
    </source>
</evidence>
<keyword evidence="3" id="KW-1185">Reference proteome</keyword>
<feature type="compositionally biased region" description="Basic and acidic residues" evidence="1">
    <location>
        <begin position="66"/>
        <end position="82"/>
    </location>
</feature>
<accession>A0ABQ7XLR0</accession>
<proteinExistence type="predicted"/>